<feature type="repeat" description="ANK" evidence="3">
    <location>
        <begin position="82"/>
        <end position="114"/>
    </location>
</feature>
<reference evidence="4" key="2">
    <citation type="journal article" date="2023" name="IMA Fungus">
        <title>Comparative genomic study of the Penicillium genus elucidates a diverse pangenome and 15 lateral gene transfer events.</title>
        <authorList>
            <person name="Petersen C."/>
            <person name="Sorensen T."/>
            <person name="Nielsen M.R."/>
            <person name="Sondergaard T.E."/>
            <person name="Sorensen J.L."/>
            <person name="Fitzpatrick D.A."/>
            <person name="Frisvad J.C."/>
            <person name="Nielsen K.L."/>
        </authorList>
    </citation>
    <scope>NUCLEOTIDE SEQUENCE</scope>
    <source>
        <strain evidence="4">IBT 29864</strain>
    </source>
</reference>
<gene>
    <name evidence="4" type="ORF">N7496_004977</name>
</gene>
<dbReference type="SMART" id="SM00248">
    <property type="entry name" value="ANK"/>
    <property type="match status" value="12"/>
</dbReference>
<name>A0A9W9SFB8_9EURO</name>
<dbReference type="EMBL" id="JAPZBS010000004">
    <property type="protein sequence ID" value="KAJ5377568.1"/>
    <property type="molecule type" value="Genomic_DNA"/>
</dbReference>
<evidence type="ECO:0008006" key="6">
    <source>
        <dbReference type="Google" id="ProtNLM"/>
    </source>
</evidence>
<dbReference type="InterPro" id="IPR036770">
    <property type="entry name" value="Ankyrin_rpt-contain_sf"/>
</dbReference>
<dbReference type="PANTHER" id="PTHR24123:SF33">
    <property type="entry name" value="PROTEIN HOS4"/>
    <property type="match status" value="1"/>
</dbReference>
<dbReference type="InterPro" id="IPR002110">
    <property type="entry name" value="Ankyrin_rpt"/>
</dbReference>
<dbReference type="OrthoDB" id="341259at2759"/>
<evidence type="ECO:0000313" key="5">
    <source>
        <dbReference type="Proteomes" id="UP001147782"/>
    </source>
</evidence>
<dbReference type="SUPFAM" id="SSF57850">
    <property type="entry name" value="RING/U-box"/>
    <property type="match status" value="1"/>
</dbReference>
<keyword evidence="2 3" id="KW-0040">ANK repeat</keyword>
<comment type="caution">
    <text evidence="4">The sequence shown here is derived from an EMBL/GenBank/DDBJ whole genome shotgun (WGS) entry which is preliminary data.</text>
</comment>
<dbReference type="Pfam" id="PF12796">
    <property type="entry name" value="Ank_2"/>
    <property type="match status" value="2"/>
</dbReference>
<organism evidence="4 5">
    <name type="scientific">Penicillium cataractarum</name>
    <dbReference type="NCBI Taxonomy" id="2100454"/>
    <lineage>
        <taxon>Eukaryota</taxon>
        <taxon>Fungi</taxon>
        <taxon>Dikarya</taxon>
        <taxon>Ascomycota</taxon>
        <taxon>Pezizomycotina</taxon>
        <taxon>Eurotiomycetes</taxon>
        <taxon>Eurotiomycetidae</taxon>
        <taxon>Eurotiales</taxon>
        <taxon>Aspergillaceae</taxon>
        <taxon>Penicillium</taxon>
    </lineage>
</organism>
<feature type="repeat" description="ANK" evidence="3">
    <location>
        <begin position="148"/>
        <end position="180"/>
    </location>
</feature>
<dbReference type="PROSITE" id="PS50297">
    <property type="entry name" value="ANK_REP_REGION"/>
    <property type="match status" value="8"/>
</dbReference>
<dbReference type="Gene3D" id="1.25.40.20">
    <property type="entry name" value="Ankyrin repeat-containing domain"/>
    <property type="match status" value="4"/>
</dbReference>
<feature type="repeat" description="ANK" evidence="3">
    <location>
        <begin position="315"/>
        <end position="347"/>
    </location>
</feature>
<keyword evidence="5" id="KW-1185">Reference proteome</keyword>
<dbReference type="PROSITE" id="PS50088">
    <property type="entry name" value="ANK_REPEAT"/>
    <property type="match status" value="9"/>
</dbReference>
<dbReference type="AlphaFoldDB" id="A0A9W9SFB8"/>
<dbReference type="Pfam" id="PF13637">
    <property type="entry name" value="Ank_4"/>
    <property type="match status" value="1"/>
</dbReference>
<feature type="repeat" description="ANK" evidence="3">
    <location>
        <begin position="403"/>
        <end position="429"/>
    </location>
</feature>
<evidence type="ECO:0000313" key="4">
    <source>
        <dbReference type="EMBL" id="KAJ5377568.1"/>
    </source>
</evidence>
<reference evidence="4" key="1">
    <citation type="submission" date="2022-11" db="EMBL/GenBank/DDBJ databases">
        <authorList>
            <person name="Petersen C."/>
        </authorList>
    </citation>
    <scope>NUCLEOTIDE SEQUENCE</scope>
    <source>
        <strain evidence="4">IBT 29864</strain>
    </source>
</reference>
<evidence type="ECO:0000256" key="2">
    <source>
        <dbReference type="ARBA" id="ARBA00023043"/>
    </source>
</evidence>
<dbReference type="InterPro" id="IPR051165">
    <property type="entry name" value="Multifunctional_ANK_Repeat"/>
</dbReference>
<protein>
    <recommendedName>
        <fullName evidence="6">ZZ-type domain-containing protein</fullName>
    </recommendedName>
</protein>
<keyword evidence="1" id="KW-0677">Repeat</keyword>
<feature type="repeat" description="ANK" evidence="3">
    <location>
        <begin position="115"/>
        <end position="147"/>
    </location>
</feature>
<feature type="repeat" description="ANK" evidence="3">
    <location>
        <begin position="215"/>
        <end position="247"/>
    </location>
</feature>
<dbReference type="Pfam" id="PF00023">
    <property type="entry name" value="Ank"/>
    <property type="match status" value="2"/>
</dbReference>
<evidence type="ECO:0000256" key="1">
    <source>
        <dbReference type="ARBA" id="ARBA00022737"/>
    </source>
</evidence>
<dbReference type="PANTHER" id="PTHR24123">
    <property type="entry name" value="ANKYRIN REPEAT-CONTAINING"/>
    <property type="match status" value="1"/>
</dbReference>
<evidence type="ECO:0000256" key="3">
    <source>
        <dbReference type="PROSITE-ProRule" id="PRU00023"/>
    </source>
</evidence>
<dbReference type="SUPFAM" id="SSF48403">
    <property type="entry name" value="Ankyrin repeat"/>
    <property type="match status" value="1"/>
</dbReference>
<accession>A0A9W9SFB8</accession>
<sequence length="569" mass="62448">MLLLDLPHELLLNIWDTLDTTSDMNALVRTCHYCYDNLNPLLYRYIIHHLDQCDAFEWAAEHGPVETLHKLLNTSINASNWDGLSPLDPAARHGRADILHVLIEYGFSPNTYDSCVRTPLHHAATYGYPECARILLEAGADLNSIDDKEYTPSSLAVFNGHADVLALLLDRGASIDIKLIEDDTPLRLAARMGFEELVALLLERNAAVDGVRNGMPGSPLIWAARAGHLEIVRQLLDAGADPNFFHFGQAPLHWAAHMGHEPVVALLLERGATADLSDIHGNTPLCRACYSLSMNERVVELLLKENVNVDKKNDDGKTPLSIAACRGFSKAVCYLLRQGADPNLIDNDGLSPLFIAAHYGHAQTVLDLLDGYAPPTASTNNCGTPYGEKTPGWEKYIDATDPLNRTPLFLATLYGHEEVVRVLLSRGSSAMNHATSAGRTALSVAQDQSNNPTNSDRERMNSILACLRDPSHIDVDLDNLEGLSKAAEGDNGGEVVCDSCSLAISVYDTHYHCAFCNDDDYDICLECVAVGATCYDPTHDLRHLRMVDGSWTAVTENSTEQQTFEIPIR</sequence>
<feature type="repeat" description="ANK" evidence="3">
    <location>
        <begin position="280"/>
        <end position="314"/>
    </location>
</feature>
<dbReference type="Proteomes" id="UP001147782">
    <property type="component" value="Unassembled WGS sequence"/>
</dbReference>
<proteinExistence type="predicted"/>
<dbReference type="GeneID" id="81437085"/>
<feature type="repeat" description="ANK" evidence="3">
    <location>
        <begin position="247"/>
        <end position="279"/>
    </location>
</feature>
<dbReference type="RefSeq" id="XP_056556431.1">
    <property type="nucleotide sequence ID" value="XM_056697906.1"/>
</dbReference>
<feature type="repeat" description="ANK" evidence="3">
    <location>
        <begin position="181"/>
        <end position="213"/>
    </location>
</feature>